<keyword evidence="5 11" id="KW-0812">Transmembrane</keyword>
<evidence type="ECO:0000313" key="15">
    <source>
        <dbReference type="Proteomes" id="UP001204142"/>
    </source>
</evidence>
<keyword evidence="7 11" id="KW-0472">Membrane</keyword>
<dbReference type="Pfam" id="PF08345">
    <property type="entry name" value="YscJ_FliF_C"/>
    <property type="match status" value="1"/>
</dbReference>
<evidence type="ECO:0000256" key="5">
    <source>
        <dbReference type="ARBA" id="ARBA00022692"/>
    </source>
</evidence>
<dbReference type="PANTHER" id="PTHR30046:SF0">
    <property type="entry name" value="FLAGELLAR M-RING PROTEIN"/>
    <property type="match status" value="1"/>
</dbReference>
<dbReference type="PRINTS" id="PR01009">
    <property type="entry name" value="FLGMRINGFLIF"/>
</dbReference>
<feature type="transmembrane region" description="Helical" evidence="11">
    <location>
        <begin position="470"/>
        <end position="488"/>
    </location>
</feature>
<evidence type="ECO:0000313" key="14">
    <source>
        <dbReference type="EMBL" id="MCQ8897755.1"/>
    </source>
</evidence>
<evidence type="ECO:0000256" key="7">
    <source>
        <dbReference type="ARBA" id="ARBA00023136"/>
    </source>
</evidence>
<accession>A0ABT1WJR9</accession>
<evidence type="ECO:0000256" key="4">
    <source>
        <dbReference type="ARBA" id="ARBA00022475"/>
    </source>
</evidence>
<keyword evidence="8 9" id="KW-0975">Bacterial flagellum</keyword>
<feature type="compositionally biased region" description="Polar residues" evidence="10">
    <location>
        <begin position="298"/>
        <end position="331"/>
    </location>
</feature>
<reference evidence="14 15" key="1">
    <citation type="submission" date="2022-07" db="EMBL/GenBank/DDBJ databases">
        <authorList>
            <person name="Xamxidin M."/>
            <person name="Wu M."/>
        </authorList>
    </citation>
    <scope>NUCLEOTIDE SEQUENCE [LARGE SCALE GENOMIC DNA]</scope>
    <source>
        <strain evidence="14 15">NBRC 111650</strain>
    </source>
</reference>
<keyword evidence="14" id="KW-0969">Cilium</keyword>
<evidence type="ECO:0000259" key="12">
    <source>
        <dbReference type="Pfam" id="PF01514"/>
    </source>
</evidence>
<protein>
    <recommendedName>
        <fullName evidence="9">Flagellar M-ring protein</fullName>
    </recommendedName>
</protein>
<evidence type="ECO:0000256" key="6">
    <source>
        <dbReference type="ARBA" id="ARBA00022989"/>
    </source>
</evidence>
<feature type="transmembrane region" description="Helical" evidence="11">
    <location>
        <begin position="37"/>
        <end position="57"/>
    </location>
</feature>
<dbReference type="Pfam" id="PF01514">
    <property type="entry name" value="YscJ_FliF"/>
    <property type="match status" value="1"/>
</dbReference>
<dbReference type="Gene3D" id="3.30.300.30">
    <property type="match status" value="1"/>
</dbReference>
<evidence type="ECO:0000256" key="9">
    <source>
        <dbReference type="PIRNR" id="PIRNR004862"/>
    </source>
</evidence>
<comment type="function">
    <text evidence="9">The M ring may be actively involved in energy transduction.</text>
</comment>
<evidence type="ECO:0000256" key="10">
    <source>
        <dbReference type="SAM" id="MobiDB-lite"/>
    </source>
</evidence>
<gene>
    <name evidence="14" type="primary">fliF</name>
    <name evidence="14" type="ORF">NQT62_15040</name>
</gene>
<dbReference type="InterPro" id="IPR013556">
    <property type="entry name" value="Flag_M-ring_C"/>
</dbReference>
<dbReference type="InterPro" id="IPR006182">
    <property type="entry name" value="FliF_N_dom"/>
</dbReference>
<dbReference type="Proteomes" id="UP001204142">
    <property type="component" value="Unassembled WGS sequence"/>
</dbReference>
<feature type="domain" description="Flagellar M-ring C-terminal" evidence="13">
    <location>
        <begin position="265"/>
        <end position="447"/>
    </location>
</feature>
<organism evidence="14 15">
    <name type="scientific">Limnobacter humi</name>
    <dbReference type="NCBI Taxonomy" id="1778671"/>
    <lineage>
        <taxon>Bacteria</taxon>
        <taxon>Pseudomonadati</taxon>
        <taxon>Pseudomonadota</taxon>
        <taxon>Betaproteobacteria</taxon>
        <taxon>Burkholderiales</taxon>
        <taxon>Burkholderiaceae</taxon>
        <taxon>Limnobacter</taxon>
    </lineage>
</organism>
<evidence type="ECO:0000256" key="2">
    <source>
        <dbReference type="ARBA" id="ARBA00004651"/>
    </source>
</evidence>
<sequence>MAETLNSPDVIGAASTGNNPIANFQARFAQLPQKNRIAILAGVPLLIALLVSLMMWANQTSYKVLFSGLNDQDGGAITEALSQLKVPYQFNSSGTAILVPADKVYDTRLALASKGLPKGTVTGFEAMDNQKLGITQFQEQVNYQRALEGELARSIQSISAVENARVHLAIPKPSIFIREKQSPSASIVLTLYGGRTLSESQISGIVHLVSSSLPNMSPKDVSIVDQTGRLLTENDQSSTTGLNPHQLAYQNLVESNLTSRIINILTPVFGANNVRATVTADMDFSTQERTDEIYKPNSDPTQSTIRSQQLSESKDGTATNPSGVPGTLSNQPPTPATSQIGQNPQQGLPNQGNNTNSSAQNSSSRKDSTINYEVDKSVQYKKEQVGKIDRLSAAVVVNYKTVTDKKGESRDVPLTPDEVTQINTLVKQAIGFDEKRGDAVNVVNQAFTKETVETTPLWAQPDTMDLAKSLGLPIGVALVAAILVFGLFRPMMKPPVLEPYTEGPELLPGQNTALTVGDRGSDMELLEQLQREGALPNNGMSRQEKLDKLRNLAKEHPQIVANIVKNWVNGEAQNA</sequence>
<name>A0ABT1WJR9_9BURK</name>
<feature type="domain" description="Flagellar M-ring N-terminal" evidence="12">
    <location>
        <begin position="58"/>
        <end position="232"/>
    </location>
</feature>
<feature type="region of interest" description="Disordered" evidence="10">
    <location>
        <begin position="287"/>
        <end position="371"/>
    </location>
</feature>
<comment type="subcellular location">
    <subcellularLocation>
        <location evidence="1 9">Bacterial flagellum basal body</location>
    </subcellularLocation>
    <subcellularLocation>
        <location evidence="2">Cell membrane</location>
        <topology evidence="2">Multi-pass membrane protein</topology>
    </subcellularLocation>
</comment>
<proteinExistence type="inferred from homology"/>
<comment type="caution">
    <text evidence="14">The sequence shown here is derived from an EMBL/GenBank/DDBJ whole genome shotgun (WGS) entry which is preliminary data.</text>
</comment>
<dbReference type="InterPro" id="IPR000067">
    <property type="entry name" value="FlgMring_FliF"/>
</dbReference>
<keyword evidence="14" id="KW-0282">Flagellum</keyword>
<dbReference type="EMBL" id="JANIGO010000007">
    <property type="protein sequence ID" value="MCQ8897755.1"/>
    <property type="molecule type" value="Genomic_DNA"/>
</dbReference>
<feature type="compositionally biased region" description="Low complexity" evidence="10">
    <location>
        <begin position="339"/>
        <end position="363"/>
    </location>
</feature>
<evidence type="ECO:0000256" key="3">
    <source>
        <dbReference type="ARBA" id="ARBA00007971"/>
    </source>
</evidence>
<keyword evidence="6 11" id="KW-1133">Transmembrane helix</keyword>
<keyword evidence="14" id="KW-0966">Cell projection</keyword>
<dbReference type="InterPro" id="IPR043427">
    <property type="entry name" value="YscJ/FliF"/>
</dbReference>
<evidence type="ECO:0000256" key="1">
    <source>
        <dbReference type="ARBA" id="ARBA00004117"/>
    </source>
</evidence>
<evidence type="ECO:0000259" key="13">
    <source>
        <dbReference type="Pfam" id="PF08345"/>
    </source>
</evidence>
<keyword evidence="15" id="KW-1185">Reference proteome</keyword>
<evidence type="ECO:0000256" key="8">
    <source>
        <dbReference type="ARBA" id="ARBA00023143"/>
    </source>
</evidence>
<dbReference type="RefSeq" id="WP_256765566.1">
    <property type="nucleotide sequence ID" value="NZ_JANIGO010000007.1"/>
</dbReference>
<dbReference type="PIRSF" id="PIRSF004862">
    <property type="entry name" value="FliF"/>
    <property type="match status" value="1"/>
</dbReference>
<dbReference type="InterPro" id="IPR045851">
    <property type="entry name" value="AMP-bd_C_sf"/>
</dbReference>
<dbReference type="NCBIfam" id="TIGR00206">
    <property type="entry name" value="fliF"/>
    <property type="match status" value="1"/>
</dbReference>
<keyword evidence="4" id="KW-1003">Cell membrane</keyword>
<dbReference type="PANTHER" id="PTHR30046">
    <property type="entry name" value="FLAGELLAR M-RING PROTEIN"/>
    <property type="match status" value="1"/>
</dbReference>
<comment type="similarity">
    <text evidence="3 9">Belongs to the FliF family.</text>
</comment>
<evidence type="ECO:0000256" key="11">
    <source>
        <dbReference type="SAM" id="Phobius"/>
    </source>
</evidence>